<reference evidence="1" key="1">
    <citation type="journal article" date="2021" name="ISME J.">
        <title>Mercury methylation by metabolically versatile and cosmopolitan marine bacteria.</title>
        <authorList>
            <person name="Lin H."/>
            <person name="Ascher D.B."/>
            <person name="Myung Y."/>
            <person name="Lamborg C.H."/>
            <person name="Hallam S.J."/>
            <person name="Gionfriddo C.M."/>
            <person name="Holt K.E."/>
            <person name="Moreau J.W."/>
        </authorList>
    </citation>
    <scope>NUCLEOTIDE SEQUENCE</scope>
    <source>
        <strain evidence="1">SI075_bin30</strain>
    </source>
</reference>
<evidence type="ECO:0000313" key="1">
    <source>
        <dbReference type="EMBL" id="MBT4870658.1"/>
    </source>
</evidence>
<evidence type="ECO:0000313" key="2">
    <source>
        <dbReference type="Proteomes" id="UP000722459"/>
    </source>
</evidence>
<proteinExistence type="predicted"/>
<sequence length="199" mass="22837">MVKKTSWLKQDSIEGLIPHAKEMAEYILKKRFKLVLVGGVSAQTAAYMVKAVLKEKGVPIEAMPTFLTLGRANLKQRMPERTGGVYLTPKDIANFLRKKYPHQIKNTNQKLFILEESIESGYAMTKLKKAVKLLGFKKVKTGALTVNPDKKLFLRINFVGAYYRTLTCLWGRRRDALSERKLNKLRETRTRIRKAVKKP</sequence>
<organism evidence="1 2">
    <name type="scientific">Candidatus Iainarchaeum sp</name>
    <dbReference type="NCBI Taxonomy" id="3101447"/>
    <lineage>
        <taxon>Archaea</taxon>
        <taxon>Candidatus Iainarchaeota</taxon>
        <taxon>Candidatus Iainarchaeia</taxon>
        <taxon>Candidatus Iainarchaeales</taxon>
        <taxon>Candidatus Iainarchaeaceae</taxon>
        <taxon>Candidatus Iainarchaeum</taxon>
    </lineage>
</organism>
<accession>A0A8T5GG17</accession>
<dbReference type="InterPro" id="IPR029057">
    <property type="entry name" value="PRTase-like"/>
</dbReference>
<dbReference type="Proteomes" id="UP000722459">
    <property type="component" value="Unassembled WGS sequence"/>
</dbReference>
<protein>
    <submittedName>
        <fullName evidence="1">Uncharacterized protein</fullName>
    </submittedName>
</protein>
<comment type="caution">
    <text evidence="1">The sequence shown here is derived from an EMBL/GenBank/DDBJ whole genome shotgun (WGS) entry which is preliminary data.</text>
</comment>
<dbReference type="AlphaFoldDB" id="A0A8T5GG17"/>
<name>A0A8T5GG17_9ARCH</name>
<gene>
    <name evidence="1" type="ORF">HON47_03735</name>
</gene>
<dbReference type="EMBL" id="JABJNZ010000048">
    <property type="protein sequence ID" value="MBT4870658.1"/>
    <property type="molecule type" value="Genomic_DNA"/>
</dbReference>
<dbReference type="SUPFAM" id="SSF53271">
    <property type="entry name" value="PRTase-like"/>
    <property type="match status" value="1"/>
</dbReference>